<dbReference type="InterPro" id="IPR029057">
    <property type="entry name" value="PRTase-like"/>
</dbReference>
<dbReference type="PANTHER" id="PTHR47505:SF1">
    <property type="entry name" value="DNA UTILIZATION PROTEIN YHGH"/>
    <property type="match status" value="1"/>
</dbReference>
<dbReference type="InterPro" id="IPR000836">
    <property type="entry name" value="PRTase_dom"/>
</dbReference>
<dbReference type="InterPro" id="IPR051910">
    <property type="entry name" value="ComF/GntX_DNA_util-trans"/>
</dbReference>
<evidence type="ECO:0000259" key="2">
    <source>
        <dbReference type="Pfam" id="PF00156"/>
    </source>
</evidence>
<accession>A0A2S8G5E2</accession>
<dbReference type="SUPFAM" id="SSF48695">
    <property type="entry name" value="Multiheme cytochromes"/>
    <property type="match status" value="1"/>
</dbReference>
<dbReference type="CDD" id="cd06223">
    <property type="entry name" value="PRTases_typeI"/>
    <property type="match status" value="1"/>
</dbReference>
<name>A0A2S8G5E2_9BACT</name>
<organism evidence="3 4">
    <name type="scientific">Blastopirellula marina</name>
    <dbReference type="NCBI Taxonomy" id="124"/>
    <lineage>
        <taxon>Bacteria</taxon>
        <taxon>Pseudomonadati</taxon>
        <taxon>Planctomycetota</taxon>
        <taxon>Planctomycetia</taxon>
        <taxon>Pirellulales</taxon>
        <taxon>Pirellulaceae</taxon>
        <taxon>Blastopirellula</taxon>
    </lineage>
</organism>
<comment type="similarity">
    <text evidence="1">Belongs to the ComF/GntX family.</text>
</comment>
<dbReference type="AlphaFoldDB" id="A0A2S8G5E2"/>
<evidence type="ECO:0000313" key="3">
    <source>
        <dbReference type="EMBL" id="PQO39656.1"/>
    </source>
</evidence>
<reference evidence="3 4" key="1">
    <citation type="submission" date="2018-02" db="EMBL/GenBank/DDBJ databases">
        <title>Comparative genomes isolates from brazilian mangrove.</title>
        <authorList>
            <person name="Araujo J.E."/>
            <person name="Taketani R.G."/>
            <person name="Silva M.C.P."/>
            <person name="Loureco M.V."/>
            <person name="Andreote F.D."/>
        </authorList>
    </citation>
    <scope>NUCLEOTIDE SEQUENCE [LARGE SCALE GENOMIC DNA]</scope>
    <source>
        <strain evidence="3 4">Hex-1 MGV</strain>
    </source>
</reference>
<protein>
    <recommendedName>
        <fullName evidence="2">Phosphoribosyltransferase domain-containing protein</fullName>
    </recommendedName>
</protein>
<evidence type="ECO:0000313" key="4">
    <source>
        <dbReference type="Proteomes" id="UP000238322"/>
    </source>
</evidence>
<dbReference type="Gene3D" id="3.40.50.2020">
    <property type="match status" value="1"/>
</dbReference>
<sequence>MHVPSVRKAMQFVRRLSRDAVDLVLPGTCCLCHAEVSDYRNPDVACRDCQDEHAKWKKCVRCSAVLRHENALPREDCPWCHHLQLPFESITSVGNYEGPLGEAVLNAKTNRGVSTAWDLGQLLSNSLTNHWTTAPIVIDVPMHWTRRIRRGMSSAAILAQSLAARRDWKHRQPLTCRRRLAKQSELSFTARKKNVHGAFRVREQIPRDQPILLVDDVMTTGSTLTEIGRSLRKAGATAIHVAVVARSTGSYADV</sequence>
<dbReference type="EMBL" id="PUHY01000004">
    <property type="protein sequence ID" value="PQO39656.1"/>
    <property type="molecule type" value="Genomic_DNA"/>
</dbReference>
<comment type="caution">
    <text evidence="3">The sequence shown here is derived from an EMBL/GenBank/DDBJ whole genome shotgun (WGS) entry which is preliminary data.</text>
</comment>
<dbReference type="InterPro" id="IPR036280">
    <property type="entry name" value="Multihaem_cyt_sf"/>
</dbReference>
<dbReference type="PANTHER" id="PTHR47505">
    <property type="entry name" value="DNA UTILIZATION PROTEIN YHGH"/>
    <property type="match status" value="1"/>
</dbReference>
<evidence type="ECO:0000256" key="1">
    <source>
        <dbReference type="ARBA" id="ARBA00008007"/>
    </source>
</evidence>
<feature type="domain" description="Phosphoribosyltransferase" evidence="2">
    <location>
        <begin position="151"/>
        <end position="247"/>
    </location>
</feature>
<dbReference type="Proteomes" id="UP000238322">
    <property type="component" value="Unassembled WGS sequence"/>
</dbReference>
<proteinExistence type="inferred from homology"/>
<dbReference type="Pfam" id="PF00156">
    <property type="entry name" value="Pribosyltran"/>
    <property type="match status" value="1"/>
</dbReference>
<dbReference type="SUPFAM" id="SSF53271">
    <property type="entry name" value="PRTase-like"/>
    <property type="match status" value="1"/>
</dbReference>
<gene>
    <name evidence="3" type="ORF">C5Y83_02605</name>
</gene>